<comment type="caution">
    <text evidence="6">The sequence shown here is derived from an EMBL/GenBank/DDBJ whole genome shotgun (WGS) entry which is preliminary data.</text>
</comment>
<name>A0ABT9RLU7_9ACTN</name>
<reference evidence="6 7" key="1">
    <citation type="submission" date="2023-07" db="EMBL/GenBank/DDBJ databases">
        <title>Sequencing the genomes of 1000 actinobacteria strains.</title>
        <authorList>
            <person name="Klenk H.-P."/>
        </authorList>
    </citation>
    <scope>NUCLEOTIDE SEQUENCE [LARGE SCALE GENOMIC DNA]</scope>
    <source>
        <strain evidence="6 7">DSM 44109</strain>
    </source>
</reference>
<evidence type="ECO:0000259" key="5">
    <source>
        <dbReference type="SMART" id="SM00984"/>
    </source>
</evidence>
<dbReference type="InterPro" id="IPR001732">
    <property type="entry name" value="UDP-Glc/GDP-Man_DH_N"/>
</dbReference>
<dbReference type="InterPro" id="IPR036291">
    <property type="entry name" value="NAD(P)-bd_dom_sf"/>
</dbReference>
<dbReference type="InterPro" id="IPR014026">
    <property type="entry name" value="UDP-Glc/GDP-Man_DH_dimer"/>
</dbReference>
<dbReference type="SUPFAM" id="SSF48179">
    <property type="entry name" value="6-phosphogluconate dehydrogenase C-terminal domain-like"/>
    <property type="match status" value="1"/>
</dbReference>
<organism evidence="6 7">
    <name type="scientific">Streptosporangium brasiliense</name>
    <dbReference type="NCBI Taxonomy" id="47480"/>
    <lineage>
        <taxon>Bacteria</taxon>
        <taxon>Bacillati</taxon>
        <taxon>Actinomycetota</taxon>
        <taxon>Actinomycetes</taxon>
        <taxon>Streptosporangiales</taxon>
        <taxon>Streptosporangiaceae</taxon>
        <taxon>Streptosporangium</taxon>
    </lineage>
</organism>
<dbReference type="PANTHER" id="PTHR43491:SF2">
    <property type="entry name" value="UDP-N-ACETYL-D-MANNOSAMINE DEHYDROGENASE"/>
    <property type="match status" value="1"/>
</dbReference>
<dbReference type="Gene3D" id="3.40.50.720">
    <property type="entry name" value="NAD(P)-binding Rossmann-like Domain"/>
    <property type="match status" value="2"/>
</dbReference>
<keyword evidence="2 6" id="KW-0560">Oxidoreductase</keyword>
<evidence type="ECO:0000256" key="2">
    <source>
        <dbReference type="ARBA" id="ARBA00023002"/>
    </source>
</evidence>
<dbReference type="Proteomes" id="UP001230426">
    <property type="component" value="Unassembled WGS sequence"/>
</dbReference>
<dbReference type="SMART" id="SM00984">
    <property type="entry name" value="UDPG_MGDP_dh_C"/>
    <property type="match status" value="1"/>
</dbReference>
<proteinExistence type="inferred from homology"/>
<dbReference type="Pfam" id="PF00984">
    <property type="entry name" value="UDPG_MGDP_dh"/>
    <property type="match status" value="1"/>
</dbReference>
<dbReference type="InterPro" id="IPR014027">
    <property type="entry name" value="UDP-Glc/GDP-Man_DH_C"/>
</dbReference>
<dbReference type="InterPro" id="IPR017476">
    <property type="entry name" value="UDP-Glc/GDP-Man"/>
</dbReference>
<sequence>MAVIGFGYVGSCIAATLADRGFDVVGVDTDPRLIEELARGYCRFQEQGLADMIFRGVTTGRLRVTTDSAELASADVVLIAVGTPIREKGALADEQLRGACLELSRHLRQGQLVVLKSTVPPGTTRDVVLPLLEQSGLIGGVDFGLAFTPERLAEGTALAELRTFPIVAGGLEPDSTRDVAAFWHRVLGVEVIPLDSLESAEIVKLADNWWIDLNIALANELAKFCALYDVDVLDVIAAANTIPKGKGTVNILLPSVGVGGSCLTKDPWMVWRSARRRGVEILTAPAGREVNAGMPEYTAQLAIDELVKLGKNPATAKVAVLGLAFKNNTGDLRATPTRGVVETLVETGAQVRIFDPLVDVAHAEELFGITPAASLQEAVQDADCIAVLALHREFEDIDFAALPVARSCLLLDGRAYYSKEKIASLRRLGYLYQGIGRVGAPAAPDPHSYPVAPVSRLVEGPVAALYVESGS</sequence>
<dbReference type="PANTHER" id="PTHR43491">
    <property type="entry name" value="UDP-N-ACETYL-D-MANNOSAMINE DEHYDROGENASE"/>
    <property type="match status" value="1"/>
</dbReference>
<evidence type="ECO:0000313" key="7">
    <source>
        <dbReference type="Proteomes" id="UP001230426"/>
    </source>
</evidence>
<protein>
    <submittedName>
        <fullName evidence="6">UDP-N-acetyl-D-mannosaminuronic acid dehydrogenase</fullName>
        <ecNumber evidence="6">1.1.1.336</ecNumber>
    </submittedName>
</protein>
<gene>
    <name evidence="6" type="ORF">J2S55_009604</name>
</gene>
<keyword evidence="3" id="KW-0520">NAD</keyword>
<keyword evidence="7" id="KW-1185">Reference proteome</keyword>
<evidence type="ECO:0000256" key="1">
    <source>
        <dbReference type="ARBA" id="ARBA00006601"/>
    </source>
</evidence>
<dbReference type="NCBIfam" id="TIGR03026">
    <property type="entry name" value="NDP-sugDHase"/>
    <property type="match status" value="1"/>
</dbReference>
<dbReference type="GO" id="GO:0089714">
    <property type="term" value="F:UDP-N-acetyl-D-mannosamine dehydrogenase activity"/>
    <property type="evidence" value="ECO:0007669"/>
    <property type="project" value="UniProtKB-EC"/>
</dbReference>
<evidence type="ECO:0000256" key="3">
    <source>
        <dbReference type="ARBA" id="ARBA00023027"/>
    </source>
</evidence>
<dbReference type="PIRSF" id="PIRSF000124">
    <property type="entry name" value="UDPglc_GDPman_dh"/>
    <property type="match status" value="1"/>
</dbReference>
<dbReference type="EC" id="1.1.1.336" evidence="6"/>
<dbReference type="RefSeq" id="WP_306876081.1">
    <property type="nucleotide sequence ID" value="NZ_JAUSRB010000003.1"/>
</dbReference>
<dbReference type="PIRSF" id="PIRSF500136">
    <property type="entry name" value="UDP_ManNAc_DH"/>
    <property type="match status" value="1"/>
</dbReference>
<dbReference type="EMBL" id="JAUSRB010000003">
    <property type="protein sequence ID" value="MDP9870266.1"/>
    <property type="molecule type" value="Genomic_DNA"/>
</dbReference>
<dbReference type="InterPro" id="IPR036220">
    <property type="entry name" value="UDP-Glc/GDP-Man_DH_C_sf"/>
</dbReference>
<comment type="similarity">
    <text evidence="1 4">Belongs to the UDP-glucose/GDP-mannose dehydrogenase family.</text>
</comment>
<accession>A0ABT9RLU7</accession>
<dbReference type="InterPro" id="IPR008927">
    <property type="entry name" value="6-PGluconate_DH-like_C_sf"/>
</dbReference>
<dbReference type="Pfam" id="PF03721">
    <property type="entry name" value="UDPG_MGDP_dh_N"/>
    <property type="match status" value="1"/>
</dbReference>
<dbReference type="SUPFAM" id="SSF51735">
    <property type="entry name" value="NAD(P)-binding Rossmann-fold domains"/>
    <property type="match status" value="1"/>
</dbReference>
<dbReference type="SUPFAM" id="SSF52413">
    <property type="entry name" value="UDP-glucose/GDP-mannose dehydrogenase C-terminal domain"/>
    <property type="match status" value="1"/>
</dbReference>
<evidence type="ECO:0000313" key="6">
    <source>
        <dbReference type="EMBL" id="MDP9870266.1"/>
    </source>
</evidence>
<dbReference type="Pfam" id="PF03720">
    <property type="entry name" value="UDPG_MGDP_dh_C"/>
    <property type="match status" value="1"/>
</dbReference>
<feature type="domain" description="UDP-glucose/GDP-mannose dehydrogenase C-terminal" evidence="5">
    <location>
        <begin position="319"/>
        <end position="419"/>
    </location>
</feature>
<dbReference type="InterPro" id="IPR028359">
    <property type="entry name" value="UDP_ManNAc/GlcNAc_DH"/>
</dbReference>
<evidence type="ECO:0000256" key="4">
    <source>
        <dbReference type="PIRNR" id="PIRNR000124"/>
    </source>
</evidence>